<evidence type="ECO:0000313" key="3">
    <source>
        <dbReference type="EMBL" id="GAA0661033.1"/>
    </source>
</evidence>
<reference evidence="3 4" key="1">
    <citation type="journal article" date="2019" name="Int. J. Syst. Evol. Microbiol.">
        <title>The Global Catalogue of Microorganisms (GCM) 10K type strain sequencing project: providing services to taxonomists for standard genome sequencing and annotation.</title>
        <authorList>
            <consortium name="The Broad Institute Genomics Platform"/>
            <consortium name="The Broad Institute Genome Sequencing Center for Infectious Disease"/>
            <person name="Wu L."/>
            <person name="Ma J."/>
        </authorList>
    </citation>
    <scope>NUCLEOTIDE SEQUENCE [LARGE SCALE GENOMIC DNA]</scope>
    <source>
        <strain evidence="3 4">JCM 16328</strain>
    </source>
</reference>
<proteinExistence type="predicted"/>
<dbReference type="Gene3D" id="2.40.50.140">
    <property type="entry name" value="Nucleic acid-binding proteins"/>
    <property type="match status" value="1"/>
</dbReference>
<feature type="compositionally biased region" description="Basic and acidic residues" evidence="1">
    <location>
        <begin position="162"/>
        <end position="172"/>
    </location>
</feature>
<comment type="caution">
    <text evidence="3">The sequence shown here is derived from an EMBL/GenBank/DDBJ whole genome shotgun (WGS) entry which is preliminary data.</text>
</comment>
<protein>
    <recommendedName>
        <fullName evidence="5">Membrane protein implicated in regulation of membrane protease activity</fullName>
    </recommendedName>
</protein>
<feature type="region of interest" description="Disordered" evidence="1">
    <location>
        <begin position="162"/>
        <end position="219"/>
    </location>
</feature>
<dbReference type="PANTHER" id="PTHR33507:SF3">
    <property type="entry name" value="INNER MEMBRANE PROTEIN YBBJ"/>
    <property type="match status" value="1"/>
</dbReference>
<dbReference type="InterPro" id="IPR012340">
    <property type="entry name" value="NA-bd_OB-fold"/>
</dbReference>
<keyword evidence="2" id="KW-0812">Transmembrane</keyword>
<dbReference type="InterPro" id="IPR052165">
    <property type="entry name" value="Membrane_assoc_protease"/>
</dbReference>
<sequence>MVLEAVDPPLLLVIAGIVLLVMEAMAPGAHLIVLGVALLFAGLLGMAFTPLAAPIAMAATVLVVGAAALWIYREFDFYGGKGTARTSDSDSLKGQTGKVTERVTATEGQVKLEDGGFNPFFQARAFDEEIPEGTEVIVVDPGGGNVVTVDSMEQFDRDQIDRELERDSRASEASEDADTASRDAEAASQDDDGDSHDAAAGDADAQSDDERDVETEEAG</sequence>
<keyword evidence="4" id="KW-1185">Reference proteome</keyword>
<evidence type="ECO:0000313" key="4">
    <source>
        <dbReference type="Proteomes" id="UP001500420"/>
    </source>
</evidence>
<organism evidence="3 4">
    <name type="scientific">Natronoarchaeum mannanilyticum</name>
    <dbReference type="NCBI Taxonomy" id="926360"/>
    <lineage>
        <taxon>Archaea</taxon>
        <taxon>Methanobacteriati</taxon>
        <taxon>Methanobacteriota</taxon>
        <taxon>Stenosarchaea group</taxon>
        <taxon>Halobacteria</taxon>
        <taxon>Halobacteriales</taxon>
        <taxon>Natronoarchaeaceae</taxon>
    </lineage>
</organism>
<dbReference type="EMBL" id="BAAADV010000001">
    <property type="protein sequence ID" value="GAA0661033.1"/>
    <property type="molecule type" value="Genomic_DNA"/>
</dbReference>
<feature type="transmembrane region" description="Helical" evidence="2">
    <location>
        <begin position="6"/>
        <end position="22"/>
    </location>
</feature>
<gene>
    <name evidence="3" type="ORF">GCM10009020_01420</name>
</gene>
<dbReference type="PANTHER" id="PTHR33507">
    <property type="entry name" value="INNER MEMBRANE PROTEIN YBBJ"/>
    <property type="match status" value="1"/>
</dbReference>
<dbReference type="GO" id="GO:0005886">
    <property type="term" value="C:plasma membrane"/>
    <property type="evidence" value="ECO:0007669"/>
    <property type="project" value="TreeGrafter"/>
</dbReference>
<accession>A0AAV3T5D7</accession>
<dbReference type="AlphaFoldDB" id="A0AAV3T5D7"/>
<feature type="compositionally biased region" description="Acidic residues" evidence="1">
    <location>
        <begin position="205"/>
        <end position="219"/>
    </location>
</feature>
<keyword evidence="2" id="KW-1133">Transmembrane helix</keyword>
<dbReference type="RefSeq" id="WP_343771893.1">
    <property type="nucleotide sequence ID" value="NZ_BAAADV010000001.1"/>
</dbReference>
<keyword evidence="2" id="KW-0472">Membrane</keyword>
<evidence type="ECO:0000256" key="1">
    <source>
        <dbReference type="SAM" id="MobiDB-lite"/>
    </source>
</evidence>
<dbReference type="Proteomes" id="UP001500420">
    <property type="component" value="Unassembled WGS sequence"/>
</dbReference>
<name>A0AAV3T5D7_9EURY</name>
<feature type="transmembrane region" description="Helical" evidence="2">
    <location>
        <begin position="54"/>
        <end position="72"/>
    </location>
</feature>
<evidence type="ECO:0000256" key="2">
    <source>
        <dbReference type="SAM" id="Phobius"/>
    </source>
</evidence>
<evidence type="ECO:0008006" key="5">
    <source>
        <dbReference type="Google" id="ProtNLM"/>
    </source>
</evidence>